<evidence type="ECO:0000256" key="1">
    <source>
        <dbReference type="ARBA" id="ARBA00009183"/>
    </source>
</evidence>
<dbReference type="GO" id="GO:0004499">
    <property type="term" value="F:N,N-dimethylaniline monooxygenase activity"/>
    <property type="evidence" value="ECO:0007669"/>
    <property type="project" value="InterPro"/>
</dbReference>
<gene>
    <name evidence="6" type="ORF">EX895_000461</name>
</gene>
<name>A0A4U7L040_9BASI</name>
<comment type="caution">
    <text evidence="6">The sequence shown here is derived from an EMBL/GenBank/DDBJ whole genome shotgun (WGS) entry which is preliminary data.</text>
</comment>
<dbReference type="Gene3D" id="3.50.50.60">
    <property type="entry name" value="FAD/NAD(P)-binding domain"/>
    <property type="match status" value="1"/>
</dbReference>
<keyword evidence="5" id="KW-0560">Oxidoreductase</keyword>
<evidence type="ECO:0000313" key="7">
    <source>
        <dbReference type="Proteomes" id="UP000306050"/>
    </source>
</evidence>
<sequence length="407" mass="44542">MVNASPPSPRRVAVIGAGPAGLSAVDQLASLSPSAFSVTLFDRRTTFGGVWCYDADPGECVIRYDASGRPHALWEGGLKDGDDQGKFRPPGAMYDGLRTNLTCDIMTYRSQPYGRDTALFPDRATVENYIQTFAEKVLQRAEGIDVRLGTAVQDVRRTESDHAAAKKTIGAGSLWSVTSVTVNGGDTKVETFDHVVLASGRCNTPTIPRIDGLRSFKGHILHSAWYRSPIPFENKTVLVVGNSSSGSDIARELSGYVLRTLPEGQAATDAFIERCCEGREGRVLHSYEHFEKPPPLDFDPREEGSPAWAKRITVVPRIDEVRDDGSVVFEGGEKREDVDVLIFGTGYAYDFPYLDQQVAPFVDSPLIPPPPPPAGTQDDLPETGIEPYTPPYRTAPFLTNLDDWSLF</sequence>
<proteinExistence type="inferred from homology"/>
<dbReference type="SUPFAM" id="SSF51905">
    <property type="entry name" value="FAD/NAD(P)-binding domain"/>
    <property type="match status" value="2"/>
</dbReference>
<comment type="similarity">
    <text evidence="1">Belongs to the FMO family.</text>
</comment>
<dbReference type="InterPro" id="IPR036188">
    <property type="entry name" value="FAD/NAD-bd_sf"/>
</dbReference>
<evidence type="ECO:0000256" key="3">
    <source>
        <dbReference type="ARBA" id="ARBA00022827"/>
    </source>
</evidence>
<dbReference type="GO" id="GO:0050660">
    <property type="term" value="F:flavin adenine dinucleotide binding"/>
    <property type="evidence" value="ECO:0007669"/>
    <property type="project" value="InterPro"/>
</dbReference>
<dbReference type="Proteomes" id="UP000306050">
    <property type="component" value="Chromosome SGRAM_1"/>
</dbReference>
<dbReference type="RefSeq" id="XP_029742448.1">
    <property type="nucleotide sequence ID" value="XM_029881062.1"/>
</dbReference>
<protein>
    <submittedName>
        <fullName evidence="6">Uncharacterized protein</fullName>
    </submittedName>
</protein>
<dbReference type="InterPro" id="IPR000960">
    <property type="entry name" value="Flavin_mOase"/>
</dbReference>
<keyword evidence="3" id="KW-0274">FAD</keyword>
<keyword evidence="2" id="KW-0285">Flavoprotein</keyword>
<dbReference type="Pfam" id="PF00743">
    <property type="entry name" value="FMO-like"/>
    <property type="match status" value="2"/>
</dbReference>
<dbReference type="EMBL" id="SRRM01000002">
    <property type="protein sequence ID" value="TKY90463.1"/>
    <property type="molecule type" value="Genomic_DNA"/>
</dbReference>
<dbReference type="Pfam" id="PF13450">
    <property type="entry name" value="NAD_binding_8"/>
    <property type="match status" value="1"/>
</dbReference>
<dbReference type="PANTHER" id="PTHR23023">
    <property type="entry name" value="DIMETHYLANILINE MONOOXYGENASE"/>
    <property type="match status" value="1"/>
</dbReference>
<dbReference type="PRINTS" id="PR00419">
    <property type="entry name" value="ADXRDTASE"/>
</dbReference>
<dbReference type="InterPro" id="IPR020946">
    <property type="entry name" value="Flavin_mOase-like"/>
</dbReference>
<evidence type="ECO:0000256" key="5">
    <source>
        <dbReference type="ARBA" id="ARBA00023002"/>
    </source>
</evidence>
<evidence type="ECO:0000256" key="2">
    <source>
        <dbReference type="ARBA" id="ARBA00022630"/>
    </source>
</evidence>
<evidence type="ECO:0000256" key="4">
    <source>
        <dbReference type="ARBA" id="ARBA00022857"/>
    </source>
</evidence>
<dbReference type="AlphaFoldDB" id="A0A4U7L040"/>
<dbReference type="OrthoDB" id="66881at2759"/>
<dbReference type="GO" id="GO:0050661">
    <property type="term" value="F:NADP binding"/>
    <property type="evidence" value="ECO:0007669"/>
    <property type="project" value="InterPro"/>
</dbReference>
<reference evidence="6 7" key="1">
    <citation type="submission" date="2019-05" db="EMBL/GenBank/DDBJ databases">
        <title>Sporisorium graminicola CBS 10092 draft sequencing and annotation.</title>
        <authorList>
            <person name="Solano-Gonzalez S."/>
            <person name="Caddick M.X."/>
            <person name="Darby A."/>
        </authorList>
    </citation>
    <scope>NUCLEOTIDE SEQUENCE [LARGE SCALE GENOMIC DNA]</scope>
    <source>
        <strain evidence="6 7">CBS 10092</strain>
    </source>
</reference>
<organism evidence="6 7">
    <name type="scientific">Sporisorium graminicola</name>
    <dbReference type="NCBI Taxonomy" id="280036"/>
    <lineage>
        <taxon>Eukaryota</taxon>
        <taxon>Fungi</taxon>
        <taxon>Dikarya</taxon>
        <taxon>Basidiomycota</taxon>
        <taxon>Ustilaginomycotina</taxon>
        <taxon>Ustilaginomycetes</taxon>
        <taxon>Ustilaginales</taxon>
        <taxon>Ustilaginaceae</taxon>
        <taxon>Sporisorium</taxon>
    </lineage>
</organism>
<dbReference type="InterPro" id="IPR050346">
    <property type="entry name" value="FMO-like"/>
</dbReference>
<dbReference type="KEGG" id="sgra:EX895_000461"/>
<keyword evidence="4" id="KW-0521">NADP</keyword>
<dbReference type="PIRSF" id="PIRSF000332">
    <property type="entry name" value="FMO"/>
    <property type="match status" value="1"/>
</dbReference>
<accession>A0A4U7L040</accession>
<keyword evidence="7" id="KW-1185">Reference proteome</keyword>
<evidence type="ECO:0000313" key="6">
    <source>
        <dbReference type="EMBL" id="TKY90463.1"/>
    </source>
</evidence>
<dbReference type="GeneID" id="40723356"/>